<name>A0A0J7Y3U1_9SPHN</name>
<comment type="caution">
    <text evidence="1">The sequence shown here is derived from an EMBL/GenBank/DDBJ whole genome shotgun (WGS) entry which is preliminary data.</text>
</comment>
<accession>A0A0J7Y3U1</accession>
<proteinExistence type="predicted"/>
<reference evidence="1 2" key="1">
    <citation type="journal article" date="2015" name="G3 (Bethesda)">
        <title>Insights into Ongoing Evolution of the Hexachlorocyclohexane Catabolic Pathway from Comparative Genomics of Ten Sphingomonadaceae Strains.</title>
        <authorList>
            <person name="Pearce S.L."/>
            <person name="Oakeshott J.G."/>
            <person name="Pandey G."/>
        </authorList>
    </citation>
    <scope>NUCLEOTIDE SEQUENCE [LARGE SCALE GENOMIC DNA]</scope>
    <source>
        <strain evidence="1 2">LL01</strain>
    </source>
</reference>
<dbReference type="PATRIC" id="fig|1420583.3.peg.2176"/>
<dbReference type="STRING" id="1420583.V473_10815"/>
<sequence>MAAAQRLVAKQGDTLDLLIWREAGLGPSELTRILDANPGLVDDGSILPLGAAVIIAATTAAADAANTRVLPLIQLWD</sequence>
<dbReference type="Proteomes" id="UP000052232">
    <property type="component" value="Unassembled WGS sequence"/>
</dbReference>
<evidence type="ECO:0000313" key="1">
    <source>
        <dbReference type="EMBL" id="KMS58571.1"/>
    </source>
</evidence>
<dbReference type="RefSeq" id="WP_066603520.1">
    <property type="nucleotide sequence ID" value="NZ_KQ130434.1"/>
</dbReference>
<dbReference type="AlphaFoldDB" id="A0A0J7Y3U1"/>
<dbReference type="Pfam" id="PF05489">
    <property type="entry name" value="Phage_tail_X"/>
    <property type="match status" value="1"/>
</dbReference>
<gene>
    <name evidence="1" type="ORF">V473_10815</name>
</gene>
<keyword evidence="2" id="KW-1185">Reference proteome</keyword>
<dbReference type="EMBL" id="JACT01000001">
    <property type="protein sequence ID" value="KMS58571.1"/>
    <property type="molecule type" value="Genomic_DNA"/>
</dbReference>
<protein>
    <submittedName>
        <fullName evidence="1">Tail protein</fullName>
    </submittedName>
</protein>
<evidence type="ECO:0000313" key="2">
    <source>
        <dbReference type="Proteomes" id="UP000052232"/>
    </source>
</evidence>
<organism evidence="1 2">
    <name type="scientific">Sphingobium cupriresistens LL01</name>
    <dbReference type="NCBI Taxonomy" id="1420583"/>
    <lineage>
        <taxon>Bacteria</taxon>
        <taxon>Pseudomonadati</taxon>
        <taxon>Pseudomonadota</taxon>
        <taxon>Alphaproteobacteria</taxon>
        <taxon>Sphingomonadales</taxon>
        <taxon>Sphingomonadaceae</taxon>
        <taxon>Sphingobium</taxon>
    </lineage>
</organism>
<dbReference type="InterPro" id="IPR008861">
    <property type="entry name" value="GpX-like"/>
</dbReference>